<dbReference type="RefSeq" id="WP_022389705.1">
    <property type="nucleotide sequence ID" value="NZ_CAUAJF010000121.1"/>
</dbReference>
<protein>
    <submittedName>
        <fullName evidence="3">Heparinase</fullName>
    </submittedName>
</protein>
<comment type="subcellular location">
    <subcellularLocation>
        <location evidence="1">Cell envelope</location>
    </subcellularLocation>
</comment>
<dbReference type="InterPro" id="IPR008929">
    <property type="entry name" value="Chondroitin_lyas"/>
</dbReference>
<evidence type="ECO:0000256" key="1">
    <source>
        <dbReference type="ARBA" id="ARBA00004196"/>
    </source>
</evidence>
<comment type="caution">
    <text evidence="3">The sequence shown here is derived from an EMBL/GenBank/DDBJ whole genome shotgun (WGS) entry which is preliminary data.</text>
</comment>
<dbReference type="Proteomes" id="UP000262954">
    <property type="component" value="Unassembled WGS sequence"/>
</dbReference>
<proteinExistence type="predicted"/>
<dbReference type="GO" id="GO:0016829">
    <property type="term" value="F:lyase activity"/>
    <property type="evidence" value="ECO:0007669"/>
    <property type="project" value="InterPro"/>
</dbReference>
<reference evidence="3 4" key="1">
    <citation type="journal article" date="2018" name="Nat. Biotechnol.">
        <title>A standardized bacterial taxonomy based on genome phylogeny substantially revises the tree of life.</title>
        <authorList>
            <person name="Parks D.H."/>
            <person name="Chuvochina M."/>
            <person name="Waite D.W."/>
            <person name="Rinke C."/>
            <person name="Skarshewski A."/>
            <person name="Chaumeil P.A."/>
            <person name="Hugenholtz P."/>
        </authorList>
    </citation>
    <scope>NUCLEOTIDE SEQUENCE [LARGE SCALE GENOMIC DNA]</scope>
    <source>
        <strain evidence="3">UBA11482</strain>
    </source>
</reference>
<dbReference type="GO" id="GO:0030313">
    <property type="term" value="C:cell envelope"/>
    <property type="evidence" value="ECO:0007669"/>
    <property type="project" value="UniProtKB-SubCell"/>
</dbReference>
<dbReference type="AlphaFoldDB" id="A0A316R0K9"/>
<evidence type="ECO:0000313" key="3">
    <source>
        <dbReference type="EMBL" id="HBJ08501.1"/>
    </source>
</evidence>
<evidence type="ECO:0000259" key="2">
    <source>
        <dbReference type="Pfam" id="PF07940"/>
    </source>
</evidence>
<dbReference type="Gene3D" id="1.50.10.100">
    <property type="entry name" value="Chondroitin AC/alginate lyase"/>
    <property type="match status" value="1"/>
</dbReference>
<accession>A0A316R0K9</accession>
<dbReference type="SUPFAM" id="SSF48230">
    <property type="entry name" value="Chondroitin AC/alginate lyase"/>
    <property type="match status" value="1"/>
</dbReference>
<evidence type="ECO:0000313" key="4">
    <source>
        <dbReference type="Proteomes" id="UP000262954"/>
    </source>
</evidence>
<dbReference type="Pfam" id="PF07940">
    <property type="entry name" value="Hepar_II_III_C"/>
    <property type="match status" value="1"/>
</dbReference>
<dbReference type="InterPro" id="IPR012480">
    <property type="entry name" value="Hepar_II_III_C"/>
</dbReference>
<feature type="domain" description="Heparinase II/III-like C-terminal" evidence="2">
    <location>
        <begin position="404"/>
        <end position="555"/>
    </location>
</feature>
<gene>
    <name evidence="3" type="ORF">DDY73_05800</name>
</gene>
<sequence length="638" mass="73657">MKQFSCLMLFLILSYSGYGYEERNLLEKQADVIRLKEILVPNQKWVPYPKYTDREGWDALTKEHKQMLIRRGEKQLNYEWKVIKATDYLEYERTGNRKIMENPNSSNNNAIADLAIAELAEGKGRFIDQLINGIVYSCEMTSWALSAHLPAQHSKRSLPDYTEHIIDLVSGDMGALLSWVYYFFHEEFDKVDPIISKRLYKEIKERIIDTYMQEDRFWWMAFDYKGQLVNNWNPWCNANVLQCFLLLENDKNKLADAVYRTMVSVDKFINYVHSDGACEEGPSYWGHAAGKMYDYLQLLYDATGGKLSLYTNPLIRNMGEYISRTYVGDGWVVNFADASAKGGGDAGLIFRYGKAIGSDEMQKYAAWLSRKKGGIVITSGRDIFRTLQCLLYSEDMQKTTPVHQTPEVTWYPETQFCYLKNKKGFFLAVKGGYNNESHNHNDVGTFSLYYNAVPVIIDAGVGTYTRQTFGKERYTIWTMQSNYHNLPMINGVPQKFGSEYKATDVVLDKKKKQLSMNIATAYPDNAEVEKWIRTYRLRDSSLDISDDFILKKLKNENQVNFLLWGDIDLNTAGKVKISVEGQIVELHYDKSLFTPSLETILLTDPRLSNVWGEKIFRLSLTAKKMVEKGRYVFSVKAL</sequence>
<name>A0A316R0K9_9BACT</name>
<dbReference type="Gene3D" id="2.70.98.70">
    <property type="match status" value="1"/>
</dbReference>
<dbReference type="EMBL" id="DNWC01000078">
    <property type="protein sequence ID" value="HBJ08501.1"/>
    <property type="molecule type" value="Genomic_DNA"/>
</dbReference>
<organism evidence="3 4">
    <name type="scientific">Coprobacter fastidiosus</name>
    <dbReference type="NCBI Taxonomy" id="1099853"/>
    <lineage>
        <taxon>Bacteria</taxon>
        <taxon>Pseudomonadati</taxon>
        <taxon>Bacteroidota</taxon>
        <taxon>Bacteroidia</taxon>
        <taxon>Bacteroidales</taxon>
        <taxon>Barnesiellaceae</taxon>
        <taxon>Coprobacter</taxon>
    </lineage>
</organism>